<dbReference type="SUPFAM" id="SSF47413">
    <property type="entry name" value="lambda repressor-like DNA-binding domains"/>
    <property type="match status" value="1"/>
</dbReference>
<dbReference type="CDD" id="cd00093">
    <property type="entry name" value="HTH_XRE"/>
    <property type="match status" value="1"/>
</dbReference>
<dbReference type="InterPro" id="IPR001387">
    <property type="entry name" value="Cro/C1-type_HTH"/>
</dbReference>
<organism evidence="3 4">
    <name type="scientific">Pseudoteredinibacter isoporae</name>
    <dbReference type="NCBI Taxonomy" id="570281"/>
    <lineage>
        <taxon>Bacteria</taxon>
        <taxon>Pseudomonadati</taxon>
        <taxon>Pseudomonadota</taxon>
        <taxon>Gammaproteobacteria</taxon>
        <taxon>Cellvibrionales</taxon>
        <taxon>Cellvibrionaceae</taxon>
        <taxon>Pseudoteredinibacter</taxon>
    </lineage>
</organism>
<dbReference type="AlphaFoldDB" id="A0A7X0JU27"/>
<dbReference type="PROSITE" id="PS50943">
    <property type="entry name" value="HTH_CROC1"/>
    <property type="match status" value="1"/>
</dbReference>
<proteinExistence type="predicted"/>
<dbReference type="EMBL" id="JACHHT010000002">
    <property type="protein sequence ID" value="MBB6522290.1"/>
    <property type="molecule type" value="Genomic_DNA"/>
</dbReference>
<protein>
    <submittedName>
        <fullName evidence="3">Transcriptional regulator with XRE-family HTH domain</fullName>
    </submittedName>
</protein>
<dbReference type="GO" id="GO:0005829">
    <property type="term" value="C:cytosol"/>
    <property type="evidence" value="ECO:0007669"/>
    <property type="project" value="TreeGrafter"/>
</dbReference>
<evidence type="ECO:0000259" key="2">
    <source>
        <dbReference type="PROSITE" id="PS50943"/>
    </source>
</evidence>
<reference evidence="3 4" key="1">
    <citation type="submission" date="2020-08" db="EMBL/GenBank/DDBJ databases">
        <title>Genomic Encyclopedia of Type Strains, Phase IV (KMG-IV): sequencing the most valuable type-strain genomes for metagenomic binning, comparative biology and taxonomic classification.</title>
        <authorList>
            <person name="Goeker M."/>
        </authorList>
    </citation>
    <scope>NUCLEOTIDE SEQUENCE [LARGE SCALE GENOMIC DNA]</scope>
    <source>
        <strain evidence="3 4">DSM 22368</strain>
    </source>
</reference>
<name>A0A7X0JU27_9GAMM</name>
<sequence length="123" mass="13260">MSQVVTYNGIVGYQIEKLRDQRGYDQATLARKAGLSQPVLSRLEKGVASITMDQLFMLANALNVSPSEIIKEAETNARYFRDYEKIEVLSTKQANSVSSSGSSNTKAVLTGAAIGVALAMLLS</sequence>
<dbReference type="InParanoid" id="A0A7X0JU27"/>
<dbReference type="Pfam" id="PF01381">
    <property type="entry name" value="HTH_3"/>
    <property type="match status" value="1"/>
</dbReference>
<feature type="domain" description="HTH cro/C1-type" evidence="2">
    <location>
        <begin position="15"/>
        <end position="69"/>
    </location>
</feature>
<keyword evidence="4" id="KW-1185">Reference proteome</keyword>
<dbReference type="RefSeq" id="WP_166846223.1">
    <property type="nucleotide sequence ID" value="NZ_JAAONY010000002.1"/>
</dbReference>
<dbReference type="PANTHER" id="PTHR46797">
    <property type="entry name" value="HTH-TYPE TRANSCRIPTIONAL REGULATOR"/>
    <property type="match status" value="1"/>
</dbReference>
<dbReference type="GO" id="GO:0003700">
    <property type="term" value="F:DNA-binding transcription factor activity"/>
    <property type="evidence" value="ECO:0007669"/>
    <property type="project" value="TreeGrafter"/>
</dbReference>
<evidence type="ECO:0000313" key="3">
    <source>
        <dbReference type="EMBL" id="MBB6522290.1"/>
    </source>
</evidence>
<dbReference type="Gene3D" id="1.10.260.40">
    <property type="entry name" value="lambda repressor-like DNA-binding domains"/>
    <property type="match status" value="1"/>
</dbReference>
<dbReference type="GO" id="GO:0003677">
    <property type="term" value="F:DNA binding"/>
    <property type="evidence" value="ECO:0007669"/>
    <property type="project" value="UniProtKB-KW"/>
</dbReference>
<keyword evidence="1" id="KW-0238">DNA-binding</keyword>
<evidence type="ECO:0000313" key="4">
    <source>
        <dbReference type="Proteomes" id="UP000528457"/>
    </source>
</evidence>
<accession>A0A7X0JU27</accession>
<dbReference type="InterPro" id="IPR050807">
    <property type="entry name" value="TransReg_Diox_bact_type"/>
</dbReference>
<dbReference type="SMART" id="SM00530">
    <property type="entry name" value="HTH_XRE"/>
    <property type="match status" value="1"/>
</dbReference>
<dbReference type="InterPro" id="IPR010982">
    <property type="entry name" value="Lambda_DNA-bd_dom_sf"/>
</dbReference>
<gene>
    <name evidence="3" type="ORF">HNR48_002575</name>
</gene>
<dbReference type="PANTHER" id="PTHR46797:SF1">
    <property type="entry name" value="METHYLPHOSPHONATE SYNTHASE"/>
    <property type="match status" value="1"/>
</dbReference>
<evidence type="ECO:0000256" key="1">
    <source>
        <dbReference type="ARBA" id="ARBA00023125"/>
    </source>
</evidence>
<comment type="caution">
    <text evidence="3">The sequence shown here is derived from an EMBL/GenBank/DDBJ whole genome shotgun (WGS) entry which is preliminary data.</text>
</comment>
<dbReference type="Proteomes" id="UP000528457">
    <property type="component" value="Unassembled WGS sequence"/>
</dbReference>